<protein>
    <submittedName>
        <fullName evidence="1">Uncharacterized protein</fullName>
    </submittedName>
</protein>
<accession>A0ABR2PYB2</accession>
<proteinExistence type="predicted"/>
<sequence>MEWGTAERFRLRGDGRVIGKVEGGWFVARLRAVGGFSVHGWALRVSGDGRLKVVFRGSVGSNVVNGLVEGPRSARVSR</sequence>
<gene>
    <name evidence="1" type="ORF">V6N11_033502</name>
</gene>
<organism evidence="1 2">
    <name type="scientific">Hibiscus sabdariffa</name>
    <name type="common">roselle</name>
    <dbReference type="NCBI Taxonomy" id="183260"/>
    <lineage>
        <taxon>Eukaryota</taxon>
        <taxon>Viridiplantae</taxon>
        <taxon>Streptophyta</taxon>
        <taxon>Embryophyta</taxon>
        <taxon>Tracheophyta</taxon>
        <taxon>Spermatophyta</taxon>
        <taxon>Magnoliopsida</taxon>
        <taxon>eudicotyledons</taxon>
        <taxon>Gunneridae</taxon>
        <taxon>Pentapetalae</taxon>
        <taxon>rosids</taxon>
        <taxon>malvids</taxon>
        <taxon>Malvales</taxon>
        <taxon>Malvaceae</taxon>
        <taxon>Malvoideae</taxon>
        <taxon>Hibiscus</taxon>
    </lineage>
</organism>
<keyword evidence="2" id="KW-1185">Reference proteome</keyword>
<name>A0ABR2PYB2_9ROSI</name>
<dbReference type="Proteomes" id="UP001396334">
    <property type="component" value="Unassembled WGS sequence"/>
</dbReference>
<evidence type="ECO:0000313" key="1">
    <source>
        <dbReference type="EMBL" id="KAK8993402.1"/>
    </source>
</evidence>
<evidence type="ECO:0000313" key="2">
    <source>
        <dbReference type="Proteomes" id="UP001396334"/>
    </source>
</evidence>
<comment type="caution">
    <text evidence="1">The sequence shown here is derived from an EMBL/GenBank/DDBJ whole genome shotgun (WGS) entry which is preliminary data.</text>
</comment>
<dbReference type="EMBL" id="JBBPBN010000049">
    <property type="protein sequence ID" value="KAK8993402.1"/>
    <property type="molecule type" value="Genomic_DNA"/>
</dbReference>
<reference evidence="1 2" key="1">
    <citation type="journal article" date="2024" name="G3 (Bethesda)">
        <title>Genome assembly of Hibiscus sabdariffa L. provides insights into metabolisms of medicinal natural products.</title>
        <authorList>
            <person name="Kim T."/>
        </authorList>
    </citation>
    <scope>NUCLEOTIDE SEQUENCE [LARGE SCALE GENOMIC DNA]</scope>
    <source>
        <strain evidence="1">TK-2024</strain>
        <tissue evidence="1">Old leaves</tissue>
    </source>
</reference>